<keyword evidence="3" id="KW-1185">Reference proteome</keyword>
<gene>
    <name evidence="2" type="ORF">CRYO30217_00599</name>
</gene>
<name>A0A916NFC4_9FLAO</name>
<dbReference type="PROSITE" id="PS00018">
    <property type="entry name" value="EF_HAND_1"/>
    <property type="match status" value="2"/>
</dbReference>
<feature type="signal peptide" evidence="1">
    <location>
        <begin position="1"/>
        <end position="18"/>
    </location>
</feature>
<dbReference type="GO" id="GO:0005509">
    <property type="term" value="F:calcium ion binding"/>
    <property type="evidence" value="ECO:0007669"/>
    <property type="project" value="InterPro"/>
</dbReference>
<protein>
    <recommendedName>
        <fullName evidence="4">EF-hand domain-containing protein</fullName>
    </recommendedName>
</protein>
<dbReference type="Proteomes" id="UP000683507">
    <property type="component" value="Chromosome"/>
</dbReference>
<sequence length="432" mass="48683">MKKVLLLLSVFVMGNGFAQFLEEEMPDVLTIGAGAGFSSFVGDLTFESNVSKLSNIRPSYTFNLERRFGEIVGVQLEGFYGKLASNERSKTIEHNRNFESKLIQVGANFVFHFDNDLVIHKKSPFSPYISAGFHWMSFDAYGDLKDKNGVEYNYWDNGTIWDVSQGDTAGGAGNQIYRDYDYETQLTDSVENYNRWTFAVPLTFGLKWKFTPRLQGRVFGTYNLTFTDWIDNVSANDNNDKYLYAGFSVHYVIKKKDHTYDDVDFDALDNSDKDQDGVVDTEDFCQNTPSGIEVDNSGCPLDADKDGVPDYMDKEPNTPAGVVVDEEGRELTDELLAERLAEKEKIVEERKQSFSEDASQQKLDQISSEIEKNAGQNGGQSNIPLELQEADLDGNGIISSKEISAAIDGFFEGSNNFSVRLLHELIDYFFEQ</sequence>
<dbReference type="SUPFAM" id="SSF103647">
    <property type="entry name" value="TSP type-3 repeat"/>
    <property type="match status" value="1"/>
</dbReference>
<dbReference type="KEGG" id="ptan:CRYO30217_00599"/>
<dbReference type="Gene3D" id="2.40.160.20">
    <property type="match status" value="1"/>
</dbReference>
<dbReference type="Gene3D" id="4.10.1080.10">
    <property type="entry name" value="TSP type-3 repeat"/>
    <property type="match status" value="1"/>
</dbReference>
<dbReference type="InterPro" id="IPR028974">
    <property type="entry name" value="TSP_type-3_rpt"/>
</dbReference>
<evidence type="ECO:0008006" key="4">
    <source>
        <dbReference type="Google" id="ProtNLM"/>
    </source>
</evidence>
<proteinExistence type="predicted"/>
<evidence type="ECO:0000256" key="1">
    <source>
        <dbReference type="SAM" id="SignalP"/>
    </source>
</evidence>
<dbReference type="EMBL" id="OU015584">
    <property type="protein sequence ID" value="CAG5078186.1"/>
    <property type="molecule type" value="Genomic_DNA"/>
</dbReference>
<organism evidence="2 3">
    <name type="scientific">Parvicella tangerina</name>
    <dbReference type="NCBI Taxonomy" id="2829795"/>
    <lineage>
        <taxon>Bacteria</taxon>
        <taxon>Pseudomonadati</taxon>
        <taxon>Bacteroidota</taxon>
        <taxon>Flavobacteriia</taxon>
        <taxon>Flavobacteriales</taxon>
        <taxon>Parvicellaceae</taxon>
        <taxon>Parvicella</taxon>
    </lineage>
</organism>
<evidence type="ECO:0000313" key="3">
    <source>
        <dbReference type="Proteomes" id="UP000683507"/>
    </source>
</evidence>
<reference evidence="2" key="1">
    <citation type="submission" date="2021-04" db="EMBL/GenBank/DDBJ databases">
        <authorList>
            <person name="Rodrigo-Torres L."/>
            <person name="Arahal R. D."/>
            <person name="Lucena T."/>
        </authorList>
    </citation>
    <scope>NUCLEOTIDE SEQUENCE</scope>
    <source>
        <strain evidence="2">AS29M-1</strain>
    </source>
</reference>
<accession>A0A916NFC4</accession>
<dbReference type="RefSeq" id="WP_258540830.1">
    <property type="nucleotide sequence ID" value="NZ_OU015584.1"/>
</dbReference>
<dbReference type="AlphaFoldDB" id="A0A916NFC4"/>
<evidence type="ECO:0000313" key="2">
    <source>
        <dbReference type="EMBL" id="CAG5078186.1"/>
    </source>
</evidence>
<feature type="chain" id="PRO_5037571244" description="EF-hand domain-containing protein" evidence="1">
    <location>
        <begin position="19"/>
        <end position="432"/>
    </location>
</feature>
<dbReference type="InterPro" id="IPR018247">
    <property type="entry name" value="EF_Hand_1_Ca_BS"/>
</dbReference>
<keyword evidence="1" id="KW-0732">Signal</keyword>